<feature type="region of interest" description="Disordered" evidence="1">
    <location>
        <begin position="110"/>
        <end position="138"/>
    </location>
</feature>
<protein>
    <submittedName>
        <fullName evidence="2">FK506 binding protein 1A, 12kDa, transcript variant X2</fullName>
    </submittedName>
</protein>
<dbReference type="AlphaFoldDB" id="A0A2I0M5W0"/>
<organism evidence="2 3">
    <name type="scientific">Columba livia</name>
    <name type="common">Rock dove</name>
    <dbReference type="NCBI Taxonomy" id="8932"/>
    <lineage>
        <taxon>Eukaryota</taxon>
        <taxon>Metazoa</taxon>
        <taxon>Chordata</taxon>
        <taxon>Craniata</taxon>
        <taxon>Vertebrata</taxon>
        <taxon>Euteleostomi</taxon>
        <taxon>Archelosauria</taxon>
        <taxon>Archosauria</taxon>
        <taxon>Dinosauria</taxon>
        <taxon>Saurischia</taxon>
        <taxon>Theropoda</taxon>
        <taxon>Coelurosauria</taxon>
        <taxon>Aves</taxon>
        <taxon>Neognathae</taxon>
        <taxon>Neoaves</taxon>
        <taxon>Columbimorphae</taxon>
        <taxon>Columbiformes</taxon>
        <taxon>Columbidae</taxon>
        <taxon>Columba</taxon>
    </lineage>
</organism>
<feature type="non-terminal residue" evidence="2">
    <location>
        <position position="199"/>
    </location>
</feature>
<evidence type="ECO:0000313" key="2">
    <source>
        <dbReference type="EMBL" id="PKK25065.1"/>
    </source>
</evidence>
<evidence type="ECO:0000256" key="1">
    <source>
        <dbReference type="SAM" id="MobiDB-lite"/>
    </source>
</evidence>
<keyword evidence="3" id="KW-1185">Reference proteome</keyword>
<name>A0A2I0M5W0_COLLI</name>
<evidence type="ECO:0000313" key="3">
    <source>
        <dbReference type="Proteomes" id="UP000053872"/>
    </source>
</evidence>
<gene>
    <name evidence="2" type="primary">FKBP1A</name>
    <name evidence="2" type="ORF">A306_00008237</name>
</gene>
<sequence>MDAESEVALGWCVGPCLAGGAVGPGPAPGGSLRGRGGCSAPASLCHLTVNLPSPPPQPRLHFWRWVYIRAPPRPENSVACIELSLAIKKNSKRRERGWWGVSSKKMPHPLPLLPERNHQSPVVPSLSRPDRSLLTPDAGHRRLPGLTTMQSFPRCCPTCPLTPPSHLVREIAAVHFLFHRIKVSSFIIAIKMLYAGFSQ</sequence>
<reference evidence="2 3" key="1">
    <citation type="journal article" date="2013" name="Science">
        <title>Genomic diversity and evolution of the head crest in the rock pigeon.</title>
        <authorList>
            <person name="Shapiro M.D."/>
            <person name="Kronenberg Z."/>
            <person name="Li C."/>
            <person name="Domyan E.T."/>
            <person name="Pan H."/>
            <person name="Campbell M."/>
            <person name="Tan H."/>
            <person name="Huff C.D."/>
            <person name="Hu H."/>
            <person name="Vickrey A.I."/>
            <person name="Nielsen S.C."/>
            <person name="Stringham S.A."/>
            <person name="Hu H."/>
            <person name="Willerslev E."/>
            <person name="Gilbert M.T."/>
            <person name="Yandell M."/>
            <person name="Zhang G."/>
            <person name="Wang J."/>
        </authorList>
    </citation>
    <scope>NUCLEOTIDE SEQUENCE [LARGE SCALE GENOMIC DNA]</scope>
    <source>
        <tissue evidence="2">Blood</tissue>
    </source>
</reference>
<dbReference type="Proteomes" id="UP000053872">
    <property type="component" value="Unassembled WGS sequence"/>
</dbReference>
<accession>A0A2I0M5W0</accession>
<comment type="caution">
    <text evidence="2">The sequence shown here is derived from an EMBL/GenBank/DDBJ whole genome shotgun (WGS) entry which is preliminary data.</text>
</comment>
<proteinExistence type="predicted"/>
<dbReference type="EMBL" id="AKCR02000035">
    <property type="protein sequence ID" value="PKK25065.1"/>
    <property type="molecule type" value="Genomic_DNA"/>
</dbReference>